<dbReference type="PANTHER" id="PTHR22946:SF9">
    <property type="entry name" value="POLYKETIDE TRANSFERASE AF380"/>
    <property type="match status" value="1"/>
</dbReference>
<dbReference type="Pfam" id="PF01738">
    <property type="entry name" value="DLH"/>
    <property type="match status" value="1"/>
</dbReference>
<feature type="domain" description="Dienelactone hydrolase" evidence="3">
    <location>
        <begin position="65"/>
        <end position="274"/>
    </location>
</feature>
<protein>
    <submittedName>
        <fullName evidence="4 5">Dienelactone hydrolase</fullName>
    </submittedName>
</protein>
<dbReference type="AlphaFoldDB" id="A0A0P1FYQ5"/>
<keyword evidence="6" id="KW-1185">Reference proteome</keyword>
<evidence type="ECO:0000256" key="2">
    <source>
        <dbReference type="SAM" id="SignalP"/>
    </source>
</evidence>
<dbReference type="PANTHER" id="PTHR22946">
    <property type="entry name" value="DIENELACTONE HYDROLASE DOMAIN-CONTAINING PROTEIN-RELATED"/>
    <property type="match status" value="1"/>
</dbReference>
<proteinExistence type="predicted"/>
<gene>
    <name evidence="4" type="ORF">TL5118_03231</name>
    <name evidence="5" type="ORF">TL5120_04013</name>
</gene>
<organism evidence="5 7">
    <name type="scientific">Thalassovita autumnalis</name>
    <dbReference type="NCBI Taxonomy" id="2072972"/>
    <lineage>
        <taxon>Bacteria</taxon>
        <taxon>Pseudomonadati</taxon>
        <taxon>Pseudomonadota</taxon>
        <taxon>Alphaproteobacteria</taxon>
        <taxon>Rhodobacterales</taxon>
        <taxon>Roseobacteraceae</taxon>
        <taxon>Thalassovita</taxon>
    </lineage>
</organism>
<reference evidence="5 7" key="1">
    <citation type="submission" date="2015-09" db="EMBL/GenBank/DDBJ databases">
        <authorList>
            <consortium name="Swine Surveillance"/>
        </authorList>
    </citation>
    <scope>NUCLEOTIDE SEQUENCE [LARGE SCALE GENOMIC DNA]</scope>
    <source>
        <strain evidence="5 7">5120</strain>
    </source>
</reference>
<keyword evidence="1 5" id="KW-0378">Hydrolase</keyword>
<dbReference type="InterPro" id="IPR029058">
    <property type="entry name" value="AB_hydrolase_fold"/>
</dbReference>
<reference evidence="4 6" key="2">
    <citation type="submission" date="2015-09" db="EMBL/GenBank/DDBJ databases">
        <authorList>
            <person name="Rodrigo-Torres L."/>
            <person name="Arahal D.R."/>
        </authorList>
    </citation>
    <scope>NUCLEOTIDE SEQUENCE [LARGE SCALE GENOMIC DNA]</scope>
    <source>
        <strain evidence="4 6">CECT 5118</strain>
    </source>
</reference>
<evidence type="ECO:0000313" key="7">
    <source>
        <dbReference type="Proteomes" id="UP000051887"/>
    </source>
</evidence>
<feature type="signal peptide" evidence="2">
    <location>
        <begin position="1"/>
        <end position="23"/>
    </location>
</feature>
<dbReference type="GO" id="GO:0052689">
    <property type="term" value="F:carboxylic ester hydrolase activity"/>
    <property type="evidence" value="ECO:0007669"/>
    <property type="project" value="UniProtKB-ARBA"/>
</dbReference>
<name>A0A0P1FYQ5_9RHOB</name>
<evidence type="ECO:0000259" key="3">
    <source>
        <dbReference type="Pfam" id="PF01738"/>
    </source>
</evidence>
<dbReference type="InterPro" id="IPR050261">
    <property type="entry name" value="FrsA_esterase"/>
</dbReference>
<sequence>MIMTPKSVLLALAISSIATFGHTQETVTFQASPIEPTAFKVKRAKATGIELKATPGIELSGQFFASSAGGKSPAVVILVSGDGLQDSHLNWAAHLAEQGYAALVVDSFGSRGGFNAMDTAGVDYNDDAVSGYRYLSNRDDVDASRIAVLGFSTGGAQVMSVTNEATARIPDSFTPYAAVSLYPICPPDGVNKWPLLIVAGDADQMISLSSCTAHVENSQSQNHPAQLEVYPGATHFFDNPMYAADGDLGMLGFDYSEAGHQEALARVVDYLNTVGS</sequence>
<dbReference type="EMBL" id="CYSB01000039">
    <property type="protein sequence ID" value="CUH69272.1"/>
    <property type="molecule type" value="Genomic_DNA"/>
</dbReference>
<keyword evidence="2" id="KW-0732">Signal</keyword>
<dbReference type="Gene3D" id="3.40.50.1820">
    <property type="entry name" value="alpha/beta hydrolase"/>
    <property type="match status" value="1"/>
</dbReference>
<evidence type="ECO:0000256" key="1">
    <source>
        <dbReference type="ARBA" id="ARBA00022801"/>
    </source>
</evidence>
<evidence type="ECO:0000313" key="6">
    <source>
        <dbReference type="Proteomes" id="UP000051086"/>
    </source>
</evidence>
<dbReference type="SUPFAM" id="SSF53474">
    <property type="entry name" value="alpha/beta-Hydrolases"/>
    <property type="match status" value="1"/>
</dbReference>
<evidence type="ECO:0000313" key="5">
    <source>
        <dbReference type="EMBL" id="CUH74194.1"/>
    </source>
</evidence>
<dbReference type="Proteomes" id="UP000051086">
    <property type="component" value="Unassembled WGS sequence"/>
</dbReference>
<dbReference type="Proteomes" id="UP000051887">
    <property type="component" value="Unassembled WGS sequence"/>
</dbReference>
<feature type="chain" id="PRO_5009792582" evidence="2">
    <location>
        <begin position="24"/>
        <end position="276"/>
    </location>
</feature>
<dbReference type="EMBL" id="CYSC01000044">
    <property type="protein sequence ID" value="CUH74194.1"/>
    <property type="molecule type" value="Genomic_DNA"/>
</dbReference>
<accession>A0A0P1FYQ5</accession>
<dbReference type="InterPro" id="IPR002925">
    <property type="entry name" value="Dienelactn_hydro"/>
</dbReference>
<dbReference type="OrthoDB" id="3647650at2"/>
<evidence type="ECO:0000313" key="4">
    <source>
        <dbReference type="EMBL" id="CUH69272.1"/>
    </source>
</evidence>